<feature type="transmembrane region" description="Helical" evidence="1">
    <location>
        <begin position="34"/>
        <end position="53"/>
    </location>
</feature>
<evidence type="ECO:0000313" key="2">
    <source>
        <dbReference type="EnsemblMetazoa" id="GAUT031378-PA"/>
    </source>
</evidence>
<dbReference type="EnsemblMetazoa" id="GAUT031378-RA">
    <property type="protein sequence ID" value="GAUT031378-PA"/>
    <property type="gene ID" value="GAUT031378"/>
</dbReference>
<keyword evidence="3" id="KW-1185">Reference proteome</keyword>
<evidence type="ECO:0000313" key="3">
    <source>
        <dbReference type="Proteomes" id="UP000078200"/>
    </source>
</evidence>
<dbReference type="VEuPathDB" id="VectorBase:GAUT031378"/>
<organism evidence="2 3">
    <name type="scientific">Glossina austeni</name>
    <name type="common">Savannah tsetse fly</name>
    <dbReference type="NCBI Taxonomy" id="7395"/>
    <lineage>
        <taxon>Eukaryota</taxon>
        <taxon>Metazoa</taxon>
        <taxon>Ecdysozoa</taxon>
        <taxon>Arthropoda</taxon>
        <taxon>Hexapoda</taxon>
        <taxon>Insecta</taxon>
        <taxon>Pterygota</taxon>
        <taxon>Neoptera</taxon>
        <taxon>Endopterygota</taxon>
        <taxon>Diptera</taxon>
        <taxon>Brachycera</taxon>
        <taxon>Muscomorpha</taxon>
        <taxon>Hippoboscoidea</taxon>
        <taxon>Glossinidae</taxon>
        <taxon>Glossina</taxon>
    </lineage>
</organism>
<evidence type="ECO:0000256" key="1">
    <source>
        <dbReference type="SAM" id="Phobius"/>
    </source>
</evidence>
<proteinExistence type="predicted"/>
<dbReference type="Proteomes" id="UP000078200">
    <property type="component" value="Unassembled WGS sequence"/>
</dbReference>
<keyword evidence="1" id="KW-0812">Transmembrane</keyword>
<keyword evidence="1" id="KW-0472">Membrane</keyword>
<accession>A0A1A9VAV7</accession>
<reference evidence="2" key="1">
    <citation type="submission" date="2020-05" db="UniProtKB">
        <authorList>
            <consortium name="EnsemblMetazoa"/>
        </authorList>
    </citation>
    <scope>IDENTIFICATION</scope>
    <source>
        <strain evidence="2">TTRI</strain>
    </source>
</reference>
<keyword evidence="1" id="KW-1133">Transmembrane helix</keyword>
<dbReference type="AlphaFoldDB" id="A0A1A9VAV7"/>
<protein>
    <submittedName>
        <fullName evidence="2">Uncharacterized protein</fullName>
    </submittedName>
</protein>
<name>A0A1A9VAV7_GLOAU</name>
<sequence>MQYDEPTVETTIRLKHWVGNLLSYMSIRVLLEKVFAATTIVLCNYAIVVEVLLSTPCKFSEYFTEKCLNPLTNLVRMFCIVCSPQANLMMDKPVGNLQIICITTEPKIKA</sequence>